<keyword evidence="3" id="KW-1185">Reference proteome</keyword>
<dbReference type="Proteomes" id="UP001139031">
    <property type="component" value="Unassembled WGS sequence"/>
</dbReference>
<accession>A0ABS7U4S9</accession>
<dbReference type="EMBL" id="JAIRAU010000057">
    <property type="protein sequence ID" value="MBZ5715552.1"/>
    <property type="molecule type" value="Genomic_DNA"/>
</dbReference>
<proteinExistence type="predicted"/>
<organism evidence="2 3">
    <name type="scientific">Nannocystis pusilla</name>
    <dbReference type="NCBI Taxonomy" id="889268"/>
    <lineage>
        <taxon>Bacteria</taxon>
        <taxon>Pseudomonadati</taxon>
        <taxon>Myxococcota</taxon>
        <taxon>Polyangia</taxon>
        <taxon>Nannocystales</taxon>
        <taxon>Nannocystaceae</taxon>
        <taxon>Nannocystis</taxon>
    </lineage>
</organism>
<reference evidence="2" key="1">
    <citation type="submission" date="2021-08" db="EMBL/GenBank/DDBJ databases">
        <authorList>
            <person name="Stevens D.C."/>
        </authorList>
    </citation>
    <scope>NUCLEOTIDE SEQUENCE</scope>
    <source>
        <strain evidence="2">DSM 53165</strain>
    </source>
</reference>
<dbReference type="RefSeq" id="WP_224197291.1">
    <property type="nucleotide sequence ID" value="NZ_JAIRAU010000057.1"/>
</dbReference>
<feature type="region of interest" description="Disordered" evidence="1">
    <location>
        <begin position="31"/>
        <end position="52"/>
    </location>
</feature>
<feature type="compositionally biased region" description="Gly residues" evidence="1">
    <location>
        <begin position="35"/>
        <end position="51"/>
    </location>
</feature>
<protein>
    <recommendedName>
        <fullName evidence="4">Lipoprotein</fullName>
    </recommendedName>
</protein>
<gene>
    <name evidence="2" type="ORF">K7C98_40505</name>
</gene>
<evidence type="ECO:0000256" key="1">
    <source>
        <dbReference type="SAM" id="MobiDB-lite"/>
    </source>
</evidence>
<name>A0ABS7U4S9_9BACT</name>
<evidence type="ECO:0000313" key="3">
    <source>
        <dbReference type="Proteomes" id="UP001139031"/>
    </source>
</evidence>
<evidence type="ECO:0000313" key="2">
    <source>
        <dbReference type="EMBL" id="MBZ5715552.1"/>
    </source>
</evidence>
<evidence type="ECO:0008006" key="4">
    <source>
        <dbReference type="Google" id="ProtNLM"/>
    </source>
</evidence>
<comment type="caution">
    <text evidence="2">The sequence shown here is derived from an EMBL/GenBank/DDBJ whole genome shotgun (WGS) entry which is preliminary data.</text>
</comment>
<sequence length="209" mass="21763">MRPLLAFVLACGACTNATEKSRAAWDKAVSNRGGASKGAGGSGGGRGGATGSGLRDTWQGLAQFTTDASEILAGGSTTISVPRLAERLCAEEPEALAQDPKAEAVSCAPKTPLALLGRELELELGSDSTIGLFAREVSDQDSGELVRQTLQRLRGVCREPWIAESRADNALKEFYRCPTATGATLMVGRFPSNLAAGQWHFSLAVLGPG</sequence>